<dbReference type="EMBL" id="UOYP01000061">
    <property type="protein sequence ID" value="VAY86922.1"/>
    <property type="molecule type" value="Genomic_DNA"/>
</dbReference>
<dbReference type="SUPFAM" id="SSF55729">
    <property type="entry name" value="Acyl-CoA N-acyltransferases (Nat)"/>
    <property type="match status" value="1"/>
</dbReference>
<reference evidence="2" key="1">
    <citation type="submission" date="2018-10" db="EMBL/GenBank/DDBJ databases">
        <authorList>
            <person name="Plewniak F."/>
        </authorList>
    </citation>
    <scope>NUCLEOTIDE SEQUENCE</scope>
</reference>
<dbReference type="Gene3D" id="3.40.630.30">
    <property type="match status" value="1"/>
</dbReference>
<feature type="domain" description="N-acyl amino acid synthase FeeM catalytic core" evidence="1">
    <location>
        <begin position="64"/>
        <end position="214"/>
    </location>
</feature>
<dbReference type="InterPro" id="IPR054597">
    <property type="entry name" value="FeeM_cat"/>
</dbReference>
<gene>
    <name evidence="2" type="ORF">CARN8_1530002</name>
</gene>
<dbReference type="PROSITE" id="PS51257">
    <property type="entry name" value="PROKAR_LIPOPROTEIN"/>
    <property type="match status" value="1"/>
</dbReference>
<evidence type="ECO:0000313" key="2">
    <source>
        <dbReference type="EMBL" id="VAY86922.1"/>
    </source>
</evidence>
<protein>
    <recommendedName>
        <fullName evidence="1">N-acyl amino acid synthase FeeM catalytic core domain-containing protein</fullName>
    </recommendedName>
</protein>
<dbReference type="Pfam" id="PF21926">
    <property type="entry name" value="FeeM"/>
    <property type="match status" value="1"/>
</dbReference>
<dbReference type="InterPro" id="IPR016181">
    <property type="entry name" value="Acyl_CoA_acyltransferase"/>
</dbReference>
<organism evidence="2">
    <name type="scientific">mine drainage metagenome</name>
    <dbReference type="NCBI Taxonomy" id="410659"/>
    <lineage>
        <taxon>unclassified sequences</taxon>
        <taxon>metagenomes</taxon>
        <taxon>ecological metagenomes</taxon>
    </lineage>
</organism>
<accession>A0A3P3ZLS2</accession>
<evidence type="ECO:0000259" key="1">
    <source>
        <dbReference type="Pfam" id="PF21926"/>
    </source>
</evidence>
<name>A0A3P3ZLS2_9ZZZZ</name>
<sequence>MATKYDVGHDCDDDIIASFFESVPSTLSSMSCAIPENDDTVSLSTQTHEYRIRLANTEERHESASILINRMYEWRGYKNLSAQTLTEPNRITLLAYDNDADVIGTISVGVDSPLGLYADSGYHDVLEDMRAKGKVLCEFNRLAMDPQVRNKRVLASLFHVAYLYPYGLFGCTDGLLEVNPRHARFYEQMLGFTLIGSERICPRVNAPSVLLLIDFEELGRRIREVGGRMDRAVGDRSLFPYLMTAKDSEGILGRLRQMAYDSPSIS</sequence>
<proteinExistence type="predicted"/>
<dbReference type="AlphaFoldDB" id="A0A3P3ZLS2"/>